<sequence>MVPMETDEPTDSLPKAQSNSMISQLDGSVIVASTNVPEILTASDCGERLPESSRGRVCDTMMPPPALYSQAASTEFSLNVVEASLIRVESSTTSHDADGILNQVISEESAFCLPDPAGSATSDQGVQITGSLPISSVLAQNITTAADHWTSRTASLGHDLLRDSD</sequence>
<keyword evidence="2" id="KW-1185">Reference proteome</keyword>
<dbReference type="Proteomes" id="UP000694864">
    <property type="component" value="Chromosome 5"/>
</dbReference>
<evidence type="ECO:0000313" key="2">
    <source>
        <dbReference type="Proteomes" id="UP000694864"/>
    </source>
</evidence>
<dbReference type="GeneID" id="104786896"/>
<dbReference type="RefSeq" id="XP_010510667.1">
    <property type="nucleotide sequence ID" value="XM_010512365.2"/>
</dbReference>
<protein>
    <submittedName>
        <fullName evidence="3">Uncharacterized protein LOC104786896</fullName>
    </submittedName>
</protein>
<feature type="compositionally biased region" description="Acidic residues" evidence="1">
    <location>
        <begin position="1"/>
        <end position="10"/>
    </location>
</feature>
<evidence type="ECO:0000313" key="3">
    <source>
        <dbReference type="RefSeq" id="XP_010510667.1"/>
    </source>
</evidence>
<proteinExistence type="predicted"/>
<name>A0ABM0Z5E5_CAMSA</name>
<organism evidence="2 3">
    <name type="scientific">Camelina sativa</name>
    <name type="common">False flax</name>
    <name type="synonym">Myagrum sativum</name>
    <dbReference type="NCBI Taxonomy" id="90675"/>
    <lineage>
        <taxon>Eukaryota</taxon>
        <taxon>Viridiplantae</taxon>
        <taxon>Streptophyta</taxon>
        <taxon>Embryophyta</taxon>
        <taxon>Tracheophyta</taxon>
        <taxon>Spermatophyta</taxon>
        <taxon>Magnoliopsida</taxon>
        <taxon>eudicotyledons</taxon>
        <taxon>Gunneridae</taxon>
        <taxon>Pentapetalae</taxon>
        <taxon>rosids</taxon>
        <taxon>malvids</taxon>
        <taxon>Brassicales</taxon>
        <taxon>Brassicaceae</taxon>
        <taxon>Camelineae</taxon>
        <taxon>Camelina</taxon>
    </lineage>
</organism>
<reference evidence="2" key="1">
    <citation type="journal article" date="2014" name="Nat. Commun.">
        <title>The emerging biofuel crop Camelina sativa retains a highly undifferentiated hexaploid genome structure.</title>
        <authorList>
            <person name="Kagale S."/>
            <person name="Koh C."/>
            <person name="Nixon J."/>
            <person name="Bollina V."/>
            <person name="Clarke W.E."/>
            <person name="Tuteja R."/>
            <person name="Spillane C."/>
            <person name="Robinson S.J."/>
            <person name="Links M.G."/>
            <person name="Clarke C."/>
            <person name="Higgins E.E."/>
            <person name="Huebert T."/>
            <person name="Sharpe A.G."/>
            <person name="Parkin I.A."/>
        </authorList>
    </citation>
    <scope>NUCLEOTIDE SEQUENCE [LARGE SCALE GENOMIC DNA]</scope>
    <source>
        <strain evidence="2">cv. DH55</strain>
    </source>
</reference>
<gene>
    <name evidence="3" type="primary">LOC104786896</name>
</gene>
<feature type="region of interest" description="Disordered" evidence="1">
    <location>
        <begin position="1"/>
        <end position="20"/>
    </location>
</feature>
<reference evidence="3" key="2">
    <citation type="submission" date="2025-08" db="UniProtKB">
        <authorList>
            <consortium name="RefSeq"/>
        </authorList>
    </citation>
    <scope>IDENTIFICATION</scope>
    <source>
        <tissue evidence="3">Leaf</tissue>
    </source>
</reference>
<evidence type="ECO:0000256" key="1">
    <source>
        <dbReference type="SAM" id="MobiDB-lite"/>
    </source>
</evidence>
<accession>A0ABM0Z5E5</accession>